<protein>
    <recommendedName>
        <fullName evidence="3">AraC family transcriptional regulator</fullName>
    </recommendedName>
</protein>
<name>A0A316D5L7_9BACL</name>
<dbReference type="Proteomes" id="UP000245634">
    <property type="component" value="Unassembled WGS sequence"/>
</dbReference>
<dbReference type="EMBL" id="QGGL01000020">
    <property type="protein sequence ID" value="PWK06309.1"/>
    <property type="molecule type" value="Genomic_DNA"/>
</dbReference>
<proteinExistence type="predicted"/>
<evidence type="ECO:0000313" key="2">
    <source>
        <dbReference type="Proteomes" id="UP000245634"/>
    </source>
</evidence>
<accession>A0A316D5L7</accession>
<reference evidence="1 2" key="1">
    <citation type="submission" date="2018-05" db="EMBL/GenBank/DDBJ databases">
        <title>Genomic Encyclopedia of Type Strains, Phase IV (KMG-IV): sequencing the most valuable type-strain genomes for metagenomic binning, comparative biology and taxonomic classification.</title>
        <authorList>
            <person name="Goeker M."/>
        </authorList>
    </citation>
    <scope>NUCLEOTIDE SEQUENCE [LARGE SCALE GENOMIC DNA]</scope>
    <source>
        <strain evidence="1 2">DSM 18773</strain>
    </source>
</reference>
<evidence type="ECO:0000313" key="1">
    <source>
        <dbReference type="EMBL" id="PWK06309.1"/>
    </source>
</evidence>
<organism evidence="1 2">
    <name type="scientific">Tumebacillus permanentifrigoris</name>
    <dbReference type="NCBI Taxonomy" id="378543"/>
    <lineage>
        <taxon>Bacteria</taxon>
        <taxon>Bacillati</taxon>
        <taxon>Bacillota</taxon>
        <taxon>Bacilli</taxon>
        <taxon>Bacillales</taxon>
        <taxon>Alicyclobacillaceae</taxon>
        <taxon>Tumebacillus</taxon>
    </lineage>
</organism>
<dbReference type="RefSeq" id="WP_109690925.1">
    <property type="nucleotide sequence ID" value="NZ_QGGL01000020.1"/>
</dbReference>
<evidence type="ECO:0008006" key="3">
    <source>
        <dbReference type="Google" id="ProtNLM"/>
    </source>
</evidence>
<dbReference type="AlphaFoldDB" id="A0A316D5L7"/>
<dbReference type="OrthoDB" id="2381377at2"/>
<dbReference type="InterPro" id="IPR054688">
    <property type="entry name" value="CD1247_N"/>
</dbReference>
<gene>
    <name evidence="1" type="ORF">C7459_12073</name>
</gene>
<dbReference type="NCBIfam" id="NF045650">
    <property type="entry name" value="CD1247_Nterm"/>
    <property type="match status" value="1"/>
</dbReference>
<sequence>MKGVKERLAYLRGLAEGLNVGQNSPEGRVLVEMMGVLQEMSRSLDKLKMSQSHLEEYIEAVDDDLTDLEDDIYNEYDEEIDLDDFDLDDDEYDEDLELAFDDEGDTAIEYMEMSCPNCGEMVFVDEDVLDSDEIVEVLCPECNETVLVNDNLEVELGSD</sequence>
<keyword evidence="2" id="KW-1185">Reference proteome</keyword>
<comment type="caution">
    <text evidence="1">The sequence shown here is derived from an EMBL/GenBank/DDBJ whole genome shotgun (WGS) entry which is preliminary data.</text>
</comment>